<evidence type="ECO:0000256" key="2">
    <source>
        <dbReference type="ARBA" id="ARBA00010583"/>
    </source>
</evidence>
<dbReference type="SMART" id="SM00028">
    <property type="entry name" value="TPR"/>
    <property type="match status" value="2"/>
</dbReference>
<dbReference type="PANTHER" id="PTHR12428:SF65">
    <property type="entry name" value="CYTOCHROME C OXIDASE ASSEMBLY PROTEIN COX18, MITOCHONDRIAL"/>
    <property type="match status" value="1"/>
</dbReference>
<dbReference type="EMBL" id="LR743598">
    <property type="protein sequence ID" value="CAA2628801.1"/>
    <property type="molecule type" value="Genomic_DNA"/>
</dbReference>
<evidence type="ECO:0000256" key="1">
    <source>
        <dbReference type="ARBA" id="ARBA00004141"/>
    </source>
</evidence>
<accession>A0A7I8JD06</accession>
<dbReference type="Gene3D" id="1.25.40.10">
    <property type="entry name" value="Tetratricopeptide repeat domain"/>
    <property type="match status" value="1"/>
</dbReference>
<evidence type="ECO:0000256" key="6">
    <source>
        <dbReference type="PROSITE-ProRule" id="PRU00339"/>
    </source>
</evidence>
<feature type="repeat" description="TPR" evidence="6">
    <location>
        <begin position="248"/>
        <end position="281"/>
    </location>
</feature>
<dbReference type="GO" id="GO:0032979">
    <property type="term" value="P:protein insertion into mitochondrial inner membrane from matrix"/>
    <property type="evidence" value="ECO:0007669"/>
    <property type="project" value="TreeGrafter"/>
</dbReference>
<dbReference type="GO" id="GO:0005743">
    <property type="term" value="C:mitochondrial inner membrane"/>
    <property type="evidence" value="ECO:0007669"/>
    <property type="project" value="TreeGrafter"/>
</dbReference>
<dbReference type="PROSITE" id="PS50005">
    <property type="entry name" value="TPR"/>
    <property type="match status" value="1"/>
</dbReference>
<protein>
    <submittedName>
        <fullName evidence="8">Uncharacterized protein</fullName>
    </submittedName>
</protein>
<keyword evidence="4" id="KW-1133">Transmembrane helix</keyword>
<gene>
    <name evidence="8" type="ORF">SI7747_11014442</name>
</gene>
<name>A0A7I8JD06_SPIIN</name>
<evidence type="ECO:0000256" key="5">
    <source>
        <dbReference type="ARBA" id="ARBA00023136"/>
    </source>
</evidence>
<dbReference type="AlphaFoldDB" id="A0A7I8JD06"/>
<sequence length="365" mass="41049">MPSGWPGPSMRVENMAQFLRLRYIPCFFVWMFSIRRMSLDNHPGFDCGGILWFQNLTASPEGALGCIFPVLIGGLHFLNVQISFQTIKLAKMSGIFGLLAKYYKLYLDILTFPLLLIAFNIPQGSLVYWVTNSSLTLVQEGLFYCCCQGCVEPVLKSLPAIFEFLRPNILTQWAKLVLQQLCFRHPNVRKMVGLPETTSPAIPKENRPPEKKLPTDDQVPLETLPPRNFSSPEMFPCRLATERDPDLVKAFIALGQIYCSRGSLEEAAEYFELALSKSGEHEVDNIILASFGAGFSRINQGKKEEGIDHLRRIAQMKEPEKPTDKASYYTALVLLGSTLYNDGEKSEAARYLRMAAAYDPPSMPT</sequence>
<keyword evidence="6" id="KW-0802">TPR repeat</keyword>
<comment type="subcellular location">
    <subcellularLocation>
        <location evidence="1">Membrane</location>
        <topology evidence="1">Multi-pass membrane protein</topology>
    </subcellularLocation>
</comment>
<proteinExistence type="inferred from homology"/>
<evidence type="ECO:0000256" key="4">
    <source>
        <dbReference type="ARBA" id="ARBA00022989"/>
    </source>
</evidence>
<comment type="similarity">
    <text evidence="2">Belongs to the OXA1/ALB3/YidC (TC 2.A.9.2) family.</text>
</comment>
<evidence type="ECO:0000256" key="3">
    <source>
        <dbReference type="ARBA" id="ARBA00022692"/>
    </source>
</evidence>
<reference evidence="8 9" key="1">
    <citation type="submission" date="2019-12" db="EMBL/GenBank/DDBJ databases">
        <authorList>
            <person name="Scholz U."/>
            <person name="Mascher M."/>
            <person name="Fiebig A."/>
        </authorList>
    </citation>
    <scope>NUCLEOTIDE SEQUENCE</scope>
</reference>
<evidence type="ECO:0000256" key="7">
    <source>
        <dbReference type="SAM" id="MobiDB-lite"/>
    </source>
</evidence>
<evidence type="ECO:0000313" key="8">
    <source>
        <dbReference type="EMBL" id="CAA2628801.1"/>
    </source>
</evidence>
<dbReference type="Proteomes" id="UP001189122">
    <property type="component" value="Unassembled WGS sequence"/>
</dbReference>
<feature type="region of interest" description="Disordered" evidence="7">
    <location>
        <begin position="195"/>
        <end position="225"/>
    </location>
</feature>
<dbReference type="InterPro" id="IPR001708">
    <property type="entry name" value="YidC/ALB3/OXA1/COX18"/>
</dbReference>
<keyword evidence="3" id="KW-0812">Transmembrane</keyword>
<dbReference type="InterPro" id="IPR011990">
    <property type="entry name" value="TPR-like_helical_dom_sf"/>
</dbReference>
<keyword evidence="5" id="KW-0472">Membrane</keyword>
<dbReference type="SUPFAM" id="SSF48452">
    <property type="entry name" value="TPR-like"/>
    <property type="match status" value="1"/>
</dbReference>
<dbReference type="PANTHER" id="PTHR12428">
    <property type="entry name" value="OXA1"/>
    <property type="match status" value="1"/>
</dbReference>
<dbReference type="Pfam" id="PF13176">
    <property type="entry name" value="TPR_7"/>
    <property type="match status" value="1"/>
</dbReference>
<dbReference type="GO" id="GO:0032977">
    <property type="term" value="F:membrane insertase activity"/>
    <property type="evidence" value="ECO:0007669"/>
    <property type="project" value="InterPro"/>
</dbReference>
<dbReference type="EMBL" id="CACRZD030000011">
    <property type="protein sequence ID" value="CAA6668048.1"/>
    <property type="molecule type" value="Genomic_DNA"/>
</dbReference>
<keyword evidence="9" id="KW-1185">Reference proteome</keyword>
<feature type="compositionally biased region" description="Basic and acidic residues" evidence="7">
    <location>
        <begin position="204"/>
        <end position="215"/>
    </location>
</feature>
<organism evidence="8">
    <name type="scientific">Spirodela intermedia</name>
    <name type="common">Intermediate duckweed</name>
    <dbReference type="NCBI Taxonomy" id="51605"/>
    <lineage>
        <taxon>Eukaryota</taxon>
        <taxon>Viridiplantae</taxon>
        <taxon>Streptophyta</taxon>
        <taxon>Embryophyta</taxon>
        <taxon>Tracheophyta</taxon>
        <taxon>Spermatophyta</taxon>
        <taxon>Magnoliopsida</taxon>
        <taxon>Liliopsida</taxon>
        <taxon>Araceae</taxon>
        <taxon>Lemnoideae</taxon>
        <taxon>Spirodela</taxon>
    </lineage>
</organism>
<dbReference type="InterPro" id="IPR019734">
    <property type="entry name" value="TPR_rpt"/>
</dbReference>
<evidence type="ECO:0000313" key="9">
    <source>
        <dbReference type="Proteomes" id="UP001189122"/>
    </source>
</evidence>